<dbReference type="InterPro" id="IPR000182">
    <property type="entry name" value="GNAT_dom"/>
</dbReference>
<organism evidence="3 4">
    <name type="scientific">Chlorella ohadii</name>
    <dbReference type="NCBI Taxonomy" id="2649997"/>
    <lineage>
        <taxon>Eukaryota</taxon>
        <taxon>Viridiplantae</taxon>
        <taxon>Chlorophyta</taxon>
        <taxon>core chlorophytes</taxon>
        <taxon>Trebouxiophyceae</taxon>
        <taxon>Chlorellales</taxon>
        <taxon>Chlorellaceae</taxon>
        <taxon>Chlorella clade</taxon>
        <taxon>Chlorella</taxon>
    </lineage>
</organism>
<dbReference type="EMBL" id="JADXDR010000044">
    <property type="protein sequence ID" value="KAI7843032.1"/>
    <property type="molecule type" value="Genomic_DNA"/>
</dbReference>
<protein>
    <recommendedName>
        <fullName evidence="2">N-acetyltransferase domain-containing protein</fullName>
    </recommendedName>
</protein>
<feature type="compositionally biased region" description="Low complexity" evidence="1">
    <location>
        <begin position="259"/>
        <end position="276"/>
    </location>
</feature>
<dbReference type="GO" id="GO:0016747">
    <property type="term" value="F:acyltransferase activity, transferring groups other than amino-acyl groups"/>
    <property type="evidence" value="ECO:0007669"/>
    <property type="project" value="InterPro"/>
</dbReference>
<sequence>MPQSVRARARPYDPAADHPAVVDMCKDVYGGTDPLPQYLAAQMAEPGTRVWVAQREGRAAPESLICCQPRGDALWVWGARTLAAARGYGLGALLLAHTEAHGRQEYPALRWLLSTTILANTAMLCLFERQGWRTLCEVDIFPRLEVVQAATRLLEQQQEQQPALLAALPPAAAAPLQAVAAAAADLHPRWRACTSASELAGVHSLLRRHRAATAGCPSSSAAFSWAPVDFKLLPLDGEDVEQAAAEGNVWVLPPPPEKGSAAGSSTGAAGARAGQSVRGVHSAHSNNGGSGSGGSSGSGSGNADLQVDAAFMVLRRSKWLSASDRQQEVWLAAVAAGSEAALASSVLQALKLHPRCLEFFIDRCDRFEAPAFVREAAGKPDTLAGLGTPSRYMFCAKRLPPAEGAAAVALPHSRV</sequence>
<dbReference type="InterPro" id="IPR016181">
    <property type="entry name" value="Acyl_CoA_acyltransferase"/>
</dbReference>
<evidence type="ECO:0000313" key="4">
    <source>
        <dbReference type="Proteomes" id="UP001205105"/>
    </source>
</evidence>
<evidence type="ECO:0000256" key="1">
    <source>
        <dbReference type="SAM" id="MobiDB-lite"/>
    </source>
</evidence>
<comment type="caution">
    <text evidence="3">The sequence shown here is derived from an EMBL/GenBank/DDBJ whole genome shotgun (WGS) entry which is preliminary data.</text>
</comment>
<accession>A0AAD5DRN0</accession>
<evidence type="ECO:0000313" key="3">
    <source>
        <dbReference type="EMBL" id="KAI7843032.1"/>
    </source>
</evidence>
<proteinExistence type="predicted"/>
<reference evidence="3" key="1">
    <citation type="submission" date="2020-11" db="EMBL/GenBank/DDBJ databases">
        <title>Chlorella ohadii genome sequencing and assembly.</title>
        <authorList>
            <person name="Murik O."/>
            <person name="Treves H."/>
            <person name="Kedem I."/>
            <person name="Shotland Y."/>
            <person name="Kaplan A."/>
        </authorList>
    </citation>
    <scope>NUCLEOTIDE SEQUENCE</scope>
    <source>
        <strain evidence="3">1</strain>
    </source>
</reference>
<dbReference type="Gene3D" id="3.40.630.30">
    <property type="match status" value="1"/>
</dbReference>
<feature type="domain" description="N-acetyltransferase" evidence="2">
    <location>
        <begin position="7"/>
        <end position="159"/>
    </location>
</feature>
<dbReference type="AlphaFoldDB" id="A0AAD5DRN0"/>
<name>A0AAD5DRN0_9CHLO</name>
<keyword evidence="4" id="KW-1185">Reference proteome</keyword>
<feature type="region of interest" description="Disordered" evidence="1">
    <location>
        <begin position="248"/>
        <end position="300"/>
    </location>
</feature>
<gene>
    <name evidence="3" type="ORF">COHA_003364</name>
</gene>
<dbReference type="PROSITE" id="PS51186">
    <property type="entry name" value="GNAT"/>
    <property type="match status" value="1"/>
</dbReference>
<dbReference type="Proteomes" id="UP001205105">
    <property type="component" value="Unassembled WGS sequence"/>
</dbReference>
<feature type="compositionally biased region" description="Gly residues" evidence="1">
    <location>
        <begin position="288"/>
        <end position="300"/>
    </location>
</feature>
<evidence type="ECO:0000259" key="2">
    <source>
        <dbReference type="PROSITE" id="PS51186"/>
    </source>
</evidence>
<dbReference type="SUPFAM" id="SSF55729">
    <property type="entry name" value="Acyl-CoA N-acyltransferases (Nat)"/>
    <property type="match status" value="1"/>
</dbReference>